<evidence type="ECO:0000313" key="2">
    <source>
        <dbReference type="Proteomes" id="UP001157418"/>
    </source>
</evidence>
<proteinExistence type="predicted"/>
<dbReference type="AlphaFoldDB" id="A0AAU9LL12"/>
<accession>A0AAU9LL12</accession>
<organism evidence="1 2">
    <name type="scientific">Lactuca virosa</name>
    <dbReference type="NCBI Taxonomy" id="75947"/>
    <lineage>
        <taxon>Eukaryota</taxon>
        <taxon>Viridiplantae</taxon>
        <taxon>Streptophyta</taxon>
        <taxon>Embryophyta</taxon>
        <taxon>Tracheophyta</taxon>
        <taxon>Spermatophyta</taxon>
        <taxon>Magnoliopsida</taxon>
        <taxon>eudicotyledons</taxon>
        <taxon>Gunneridae</taxon>
        <taxon>Pentapetalae</taxon>
        <taxon>asterids</taxon>
        <taxon>campanulids</taxon>
        <taxon>Asterales</taxon>
        <taxon>Asteraceae</taxon>
        <taxon>Cichorioideae</taxon>
        <taxon>Cichorieae</taxon>
        <taxon>Lactucinae</taxon>
        <taxon>Lactuca</taxon>
    </lineage>
</organism>
<gene>
    <name evidence="1" type="ORF">LVIROSA_LOCUS3030</name>
</gene>
<protein>
    <submittedName>
        <fullName evidence="1">Uncharacterized protein</fullName>
    </submittedName>
</protein>
<evidence type="ECO:0000313" key="1">
    <source>
        <dbReference type="EMBL" id="CAH1415165.1"/>
    </source>
</evidence>
<sequence length="67" mass="7448">MNPSIFLKFADCVNFLGVHSLQLLYPPTVCEKSFCILTNQSSCASSAGYRIASKIDVDHMQQISHIK</sequence>
<reference evidence="1 2" key="1">
    <citation type="submission" date="2022-01" db="EMBL/GenBank/DDBJ databases">
        <authorList>
            <person name="Xiong W."/>
            <person name="Schranz E."/>
        </authorList>
    </citation>
    <scope>NUCLEOTIDE SEQUENCE [LARGE SCALE GENOMIC DNA]</scope>
</reference>
<dbReference type="Proteomes" id="UP001157418">
    <property type="component" value="Unassembled WGS sequence"/>
</dbReference>
<name>A0AAU9LL12_9ASTR</name>
<keyword evidence="2" id="KW-1185">Reference proteome</keyword>
<dbReference type="EMBL" id="CAKMRJ010000001">
    <property type="protein sequence ID" value="CAH1415165.1"/>
    <property type="molecule type" value="Genomic_DNA"/>
</dbReference>
<comment type="caution">
    <text evidence="1">The sequence shown here is derived from an EMBL/GenBank/DDBJ whole genome shotgun (WGS) entry which is preliminary data.</text>
</comment>